<protein>
    <submittedName>
        <fullName evidence="1">Uncharacterized protein</fullName>
    </submittedName>
</protein>
<dbReference type="RefSeq" id="WP_358361781.1">
    <property type="nucleotide sequence ID" value="NZ_JBEZFP010000123.1"/>
</dbReference>
<organism evidence="1 2">
    <name type="scientific">Streptodolium elevatio</name>
    <dbReference type="NCBI Taxonomy" id="3157996"/>
    <lineage>
        <taxon>Bacteria</taxon>
        <taxon>Bacillati</taxon>
        <taxon>Actinomycetota</taxon>
        <taxon>Actinomycetes</taxon>
        <taxon>Kitasatosporales</taxon>
        <taxon>Streptomycetaceae</taxon>
        <taxon>Streptodolium</taxon>
    </lineage>
</organism>
<reference evidence="1 2" key="1">
    <citation type="submission" date="2024-06" db="EMBL/GenBank/DDBJ databases">
        <title>The Natural Products Discovery Center: Release of the First 8490 Sequenced Strains for Exploring Actinobacteria Biosynthetic Diversity.</title>
        <authorList>
            <person name="Kalkreuter E."/>
            <person name="Kautsar S.A."/>
            <person name="Yang D."/>
            <person name="Bader C.D."/>
            <person name="Teijaro C.N."/>
            <person name="Fluegel L."/>
            <person name="Davis C.M."/>
            <person name="Simpson J.R."/>
            <person name="Lauterbach L."/>
            <person name="Steele A.D."/>
            <person name="Gui C."/>
            <person name="Meng S."/>
            <person name="Li G."/>
            <person name="Viehrig K."/>
            <person name="Ye F."/>
            <person name="Su P."/>
            <person name="Kiefer A.F."/>
            <person name="Nichols A."/>
            <person name="Cepeda A.J."/>
            <person name="Yan W."/>
            <person name="Fan B."/>
            <person name="Jiang Y."/>
            <person name="Adhikari A."/>
            <person name="Zheng C.-J."/>
            <person name="Schuster L."/>
            <person name="Cowan T.M."/>
            <person name="Smanski M.J."/>
            <person name="Chevrette M.G."/>
            <person name="De Carvalho L.P.S."/>
            <person name="Shen B."/>
        </authorList>
    </citation>
    <scope>NUCLEOTIDE SEQUENCE [LARGE SCALE GENOMIC DNA]</scope>
    <source>
        <strain evidence="1 2">NPDC048946</strain>
    </source>
</reference>
<keyword evidence="2" id="KW-1185">Reference proteome</keyword>
<dbReference type="Proteomes" id="UP001551482">
    <property type="component" value="Unassembled WGS sequence"/>
</dbReference>
<gene>
    <name evidence="1" type="ORF">AB0C36_33630</name>
</gene>
<evidence type="ECO:0000313" key="1">
    <source>
        <dbReference type="EMBL" id="MEU8138427.1"/>
    </source>
</evidence>
<dbReference type="EMBL" id="JBEZFP010000123">
    <property type="protein sequence ID" value="MEU8138427.1"/>
    <property type="molecule type" value="Genomic_DNA"/>
</dbReference>
<sequence length="264" mass="26954">MLDVPRSGVLVAWGNALLSGLVAPDDAVTRITHGDEPHRVAGLPGEDREVGLTLALGRLRSLGVTGLRLALPAPGDPLGLPGPPAFNDAALEAGEAVVTVGANGDGGRRLGLVPEGLVYGPEGDQATRVVWRVYEAADRPPSGPFLAEADRELATALKDATAELMKLDVGGTGARAGAVAAVLRDRGSDADSPLAPGCPPRAVRVLEQARRVATILEIAAQDHGAAVNAYEMSARAATLAPLERACRRALVAAFGAALEPSAAE</sequence>
<proteinExistence type="predicted"/>
<evidence type="ECO:0000313" key="2">
    <source>
        <dbReference type="Proteomes" id="UP001551482"/>
    </source>
</evidence>
<accession>A0ABV3DT70</accession>
<name>A0ABV3DT70_9ACTN</name>
<comment type="caution">
    <text evidence="1">The sequence shown here is derived from an EMBL/GenBank/DDBJ whole genome shotgun (WGS) entry which is preliminary data.</text>
</comment>